<proteinExistence type="predicted"/>
<dbReference type="OrthoDB" id="2248799at2"/>
<evidence type="ECO:0000313" key="1">
    <source>
        <dbReference type="EMBL" id="KRL55925.1"/>
    </source>
</evidence>
<dbReference type="Proteomes" id="UP000051697">
    <property type="component" value="Unassembled WGS sequence"/>
</dbReference>
<reference evidence="1 2" key="1">
    <citation type="journal article" date="2015" name="Genome Announc.">
        <title>Expanding the biotechnology potential of lactobacilli through comparative genomics of 213 strains and associated genera.</title>
        <authorList>
            <person name="Sun Z."/>
            <person name="Harris H.M."/>
            <person name="McCann A."/>
            <person name="Guo C."/>
            <person name="Argimon S."/>
            <person name="Zhang W."/>
            <person name="Yang X."/>
            <person name="Jeffery I.B."/>
            <person name="Cooney J.C."/>
            <person name="Kagawa T.F."/>
            <person name="Liu W."/>
            <person name="Song Y."/>
            <person name="Salvetti E."/>
            <person name="Wrobel A."/>
            <person name="Rasinkangas P."/>
            <person name="Parkhill J."/>
            <person name="Rea M.C."/>
            <person name="O'Sullivan O."/>
            <person name="Ritari J."/>
            <person name="Douillard F.P."/>
            <person name="Paul Ross R."/>
            <person name="Yang R."/>
            <person name="Briner A.E."/>
            <person name="Felis G.E."/>
            <person name="de Vos W.M."/>
            <person name="Barrangou R."/>
            <person name="Klaenhammer T.R."/>
            <person name="Caufield P.W."/>
            <person name="Cui Y."/>
            <person name="Zhang H."/>
            <person name="O'Toole P.W."/>
        </authorList>
    </citation>
    <scope>NUCLEOTIDE SEQUENCE [LARGE SCALE GENOMIC DNA]</scope>
    <source>
        <strain evidence="1 2">DSM 15707</strain>
    </source>
</reference>
<dbReference type="KEGG" id="lol:LACOL_0786"/>
<keyword evidence="2" id="KW-1185">Reference proteome</keyword>
<dbReference type="PATRIC" id="fig|1423778.4.peg.536"/>
<dbReference type="RefSeq" id="WP_057889493.1">
    <property type="nucleotide sequence ID" value="NZ_AZFE01000030.1"/>
</dbReference>
<gene>
    <name evidence="1" type="ORF">FC70_GL000510</name>
</gene>
<sequence length="303" mass="34652">MSNDQITEQMSNFTNVFKDGLTAGETYIKLINRLIQTEDAEELLDSSSQLSEYVLENKYVKFPFQYQVQDYYLVFISRLLNFHNNDSLEVIINEESVDVSGKLSQLGESAKFKFVIDKAKNGGAFFTETKTGESLFYLNLQKRMMRFNNSALINLFVEKLSEVTTIIQIQQAINPLITLARYLQTDLGFSVDLGILDTSNEANYYLLNKKMNVDVIDKLFVSTEGTDYMLMNLQGRTGMSLQMDVSSKLILAAAGDTWAFSVDDGKEAVSFFDILIRFKLIKKWFIDNRKELEIKSDPMIFKG</sequence>
<protein>
    <submittedName>
        <fullName evidence="1">Uncharacterized protein</fullName>
    </submittedName>
</protein>
<dbReference type="AlphaFoldDB" id="A0A0R1RPI7"/>
<dbReference type="EMBL" id="AZFE01000030">
    <property type="protein sequence ID" value="KRL55925.1"/>
    <property type="molecule type" value="Genomic_DNA"/>
</dbReference>
<dbReference type="STRING" id="1423778.FC70_GL000510"/>
<accession>A0A0R1RPI7</accession>
<organism evidence="1 2">
    <name type="scientific">Paucilactobacillus oligofermentans DSM 15707 = LMG 22743</name>
    <dbReference type="NCBI Taxonomy" id="1423778"/>
    <lineage>
        <taxon>Bacteria</taxon>
        <taxon>Bacillati</taxon>
        <taxon>Bacillota</taxon>
        <taxon>Bacilli</taxon>
        <taxon>Lactobacillales</taxon>
        <taxon>Lactobacillaceae</taxon>
        <taxon>Paucilactobacillus</taxon>
    </lineage>
</organism>
<name>A0A0R1RPI7_9LACO</name>
<evidence type="ECO:0000313" key="2">
    <source>
        <dbReference type="Proteomes" id="UP000051697"/>
    </source>
</evidence>
<comment type="caution">
    <text evidence="1">The sequence shown here is derived from an EMBL/GenBank/DDBJ whole genome shotgun (WGS) entry which is preliminary data.</text>
</comment>